<dbReference type="SUPFAM" id="SSF56436">
    <property type="entry name" value="C-type lectin-like"/>
    <property type="match status" value="1"/>
</dbReference>
<dbReference type="OrthoDB" id="9768004at2"/>
<dbReference type="PROSITE" id="PS51257">
    <property type="entry name" value="PROKAR_LIPOPROTEIN"/>
    <property type="match status" value="1"/>
</dbReference>
<evidence type="ECO:0000313" key="3">
    <source>
        <dbReference type="Proteomes" id="UP000176050"/>
    </source>
</evidence>
<dbReference type="PANTHER" id="PTHR23150">
    <property type="entry name" value="SULFATASE MODIFYING FACTOR 1, 2"/>
    <property type="match status" value="1"/>
</dbReference>
<accession>A0A1D8PAR8</accession>
<reference evidence="2 3" key="1">
    <citation type="submission" date="2016-10" db="EMBL/GenBank/DDBJ databases">
        <title>Lutibacter sp. LPB0138, isolated from marine gastropod.</title>
        <authorList>
            <person name="Kim E."/>
            <person name="Yi H."/>
        </authorList>
    </citation>
    <scope>NUCLEOTIDE SEQUENCE [LARGE SCALE GENOMIC DNA]</scope>
    <source>
        <strain evidence="2 3">LPB0138</strain>
    </source>
</reference>
<dbReference type="InterPro" id="IPR019866">
    <property type="entry name" value="Glid_motil-assoc_lipo_GldK"/>
</dbReference>
<feature type="domain" description="Sulfatase-modifying factor enzyme-like" evidence="1">
    <location>
        <begin position="41"/>
        <end position="443"/>
    </location>
</feature>
<evidence type="ECO:0000313" key="2">
    <source>
        <dbReference type="EMBL" id="AOW21678.1"/>
    </source>
</evidence>
<dbReference type="RefSeq" id="WP_070237838.1">
    <property type="nucleotide sequence ID" value="NZ_CP017478.1"/>
</dbReference>
<dbReference type="Proteomes" id="UP000176050">
    <property type="component" value="Chromosome"/>
</dbReference>
<dbReference type="PANTHER" id="PTHR23150:SF19">
    <property type="entry name" value="FORMYLGLYCINE-GENERATING ENZYME"/>
    <property type="match status" value="1"/>
</dbReference>
<dbReference type="AlphaFoldDB" id="A0A1D8PAR8"/>
<evidence type="ECO:0000259" key="1">
    <source>
        <dbReference type="Pfam" id="PF03781"/>
    </source>
</evidence>
<dbReference type="Gene3D" id="3.90.1580.10">
    <property type="entry name" value="paralog of FGE (formylglycine-generating enzyme)"/>
    <property type="match status" value="2"/>
</dbReference>
<proteinExistence type="predicted"/>
<dbReference type="InterPro" id="IPR005532">
    <property type="entry name" value="SUMF_dom"/>
</dbReference>
<gene>
    <name evidence="2" type="ORF">LPB138_13750</name>
</gene>
<keyword evidence="3" id="KW-1185">Reference proteome</keyword>
<organism evidence="2 3">
    <name type="scientific">Urechidicola croceus</name>
    <dbReference type="NCBI Taxonomy" id="1850246"/>
    <lineage>
        <taxon>Bacteria</taxon>
        <taxon>Pseudomonadati</taxon>
        <taxon>Bacteroidota</taxon>
        <taxon>Flavobacteriia</taxon>
        <taxon>Flavobacteriales</taxon>
        <taxon>Flavobacteriaceae</taxon>
        <taxon>Urechidicola</taxon>
    </lineage>
</organism>
<dbReference type="STRING" id="1850246.LPB138_13750"/>
<dbReference type="InterPro" id="IPR016187">
    <property type="entry name" value="CTDL_fold"/>
</dbReference>
<keyword evidence="2" id="KW-0449">Lipoprotein</keyword>
<dbReference type="InterPro" id="IPR051043">
    <property type="entry name" value="Sulfatase_Mod_Factor_Kinase"/>
</dbReference>
<dbReference type="InterPro" id="IPR042095">
    <property type="entry name" value="SUMF_sf"/>
</dbReference>
<dbReference type="GO" id="GO:0120147">
    <property type="term" value="F:formylglycine-generating oxidase activity"/>
    <property type="evidence" value="ECO:0007669"/>
    <property type="project" value="TreeGrafter"/>
</dbReference>
<protein>
    <submittedName>
        <fullName evidence="2">Gliding motility lipoprotein GldK</fullName>
    </submittedName>
</protein>
<dbReference type="KEGG" id="lul:LPB138_13750"/>
<sequence>MKKVPLYILLAIFIYSCGKNDKGELVGVKTKSTWNTDKPYGMTLIPGGSFTMGKQDEDVSGALNTPTRTVTVRPFYMDETEITNSEYKEFVYWVRDSIVRTQLALMADLYSDPADENSPLAAYQFKAADTTDASPYEKYMYDRGGLGDVNSPTQGRFLNWDEDLVWNPADFPDEYYTEIMVDSIFIPIEESFDGRRMLDVEKLKYSYSWLDQEAAAKNQGNRKDFIKHEVVEVYPDTTVWVKDFDYSYNDPMHQDYFAHQAYGDYPVVGVKWDQAKAFCSWRTKKKNDYLRSKKNSTTVPHYRLATEAEWEYAARGGLDFSTYPWGGSYTTSDRGCFLANFKPRRGDYAVDGALYTVEAKSYNPNDYGLYNMAGNVAEWTNTAYNESSYYLGSTMNPNVEDRNNHRKVIRGGSWKDVAYFLEVSTRDFEYADSARSYIGFRTAQDYLGTSLNP</sequence>
<name>A0A1D8PAR8_9FLAO</name>
<dbReference type="EMBL" id="CP017478">
    <property type="protein sequence ID" value="AOW21678.1"/>
    <property type="molecule type" value="Genomic_DNA"/>
</dbReference>
<dbReference type="NCBIfam" id="TIGR03525">
    <property type="entry name" value="GldK"/>
    <property type="match status" value="1"/>
</dbReference>
<dbReference type="Pfam" id="PF03781">
    <property type="entry name" value="FGE-sulfatase"/>
    <property type="match status" value="1"/>
</dbReference>